<gene>
    <name evidence="13" type="ORF">UW63_C0041G0011</name>
</gene>
<evidence type="ECO:0000259" key="12">
    <source>
        <dbReference type="SMART" id="SM01016"/>
    </source>
</evidence>
<dbReference type="NCBIfam" id="TIGR00456">
    <property type="entry name" value="argS"/>
    <property type="match status" value="1"/>
</dbReference>
<dbReference type="InterPro" id="IPR009080">
    <property type="entry name" value="tRNAsynth_Ia_anticodon-bd"/>
</dbReference>
<keyword evidence="7 10" id="KW-0030">Aminoacyl-tRNA synthetase</keyword>
<dbReference type="SUPFAM" id="SSF55190">
    <property type="entry name" value="Arginyl-tRNA synthetase (ArgRS), N-terminal 'additional' domain"/>
    <property type="match status" value="1"/>
</dbReference>
<comment type="catalytic activity">
    <reaction evidence="8">
        <text>tRNA(Arg) + L-arginine + ATP = L-arginyl-tRNA(Arg) + AMP + diphosphate</text>
        <dbReference type="Rhea" id="RHEA:20301"/>
        <dbReference type="Rhea" id="RHEA-COMP:9658"/>
        <dbReference type="Rhea" id="RHEA-COMP:9673"/>
        <dbReference type="ChEBI" id="CHEBI:30616"/>
        <dbReference type="ChEBI" id="CHEBI:32682"/>
        <dbReference type="ChEBI" id="CHEBI:33019"/>
        <dbReference type="ChEBI" id="CHEBI:78442"/>
        <dbReference type="ChEBI" id="CHEBI:78513"/>
        <dbReference type="ChEBI" id="CHEBI:456215"/>
        <dbReference type="EC" id="6.1.1.19"/>
    </reaction>
</comment>
<evidence type="ECO:0000256" key="8">
    <source>
        <dbReference type="ARBA" id="ARBA00049339"/>
    </source>
</evidence>
<dbReference type="FunFam" id="1.10.730.10:FF:000006">
    <property type="entry name" value="Arginyl-tRNA synthetase 2, mitochondrial"/>
    <property type="match status" value="1"/>
</dbReference>
<feature type="domain" description="DALR anticodon binding" evidence="11">
    <location>
        <begin position="469"/>
        <end position="584"/>
    </location>
</feature>
<evidence type="ECO:0000256" key="2">
    <source>
        <dbReference type="ARBA" id="ARBA00012837"/>
    </source>
</evidence>
<keyword evidence="4 10" id="KW-0547">Nucleotide-binding</keyword>
<dbReference type="SUPFAM" id="SSF52374">
    <property type="entry name" value="Nucleotidylyl transferase"/>
    <property type="match status" value="1"/>
</dbReference>
<dbReference type="InterPro" id="IPR014729">
    <property type="entry name" value="Rossmann-like_a/b/a_fold"/>
</dbReference>
<comment type="caution">
    <text evidence="13">The sequence shown here is derived from an EMBL/GenBank/DDBJ whole genome shotgun (WGS) entry which is preliminary data.</text>
</comment>
<evidence type="ECO:0000256" key="5">
    <source>
        <dbReference type="ARBA" id="ARBA00022840"/>
    </source>
</evidence>
<dbReference type="PATRIC" id="fig|1619000.3.peg.683"/>
<dbReference type="GO" id="GO:0005737">
    <property type="term" value="C:cytoplasm"/>
    <property type="evidence" value="ECO:0007669"/>
    <property type="project" value="UniProtKB-UniRule"/>
</dbReference>
<evidence type="ECO:0000256" key="10">
    <source>
        <dbReference type="RuleBase" id="RU363038"/>
    </source>
</evidence>
<dbReference type="Pfam" id="PF05746">
    <property type="entry name" value="DALR_1"/>
    <property type="match status" value="1"/>
</dbReference>
<comment type="similarity">
    <text evidence="1 10">Belongs to the class-I aminoacyl-tRNA synthetase family.</text>
</comment>
<protein>
    <recommendedName>
        <fullName evidence="2 9">Arginine--tRNA ligase</fullName>
        <ecNumber evidence="2 9">6.1.1.19</ecNumber>
    </recommendedName>
</protein>
<keyword evidence="5 10" id="KW-0067">ATP-binding</keyword>
<name>A0A0G1JF14_9BACT</name>
<dbReference type="PANTHER" id="PTHR11956:SF5">
    <property type="entry name" value="ARGININE--TRNA LIGASE, CYTOPLASMIC"/>
    <property type="match status" value="1"/>
</dbReference>
<sequence length="584" mass="66200">SVSLSPFRPLTTLSPMSVYYDTKQQIIKELKTALGKGYSPTAAEVESPPDLAMGDFAFPCFTLAKGLKKNPAEIAVELAAKIEPKGVIKKVKATGSYVNFFLNTEIFGQEILNNIKNLGTGYGKAAEENHRRIMVEYANLNTHKEVHIGHLRNLFVGQTTINLLRAVGYEVIPVSYTNDLGTHVAKCVWGLKKFYGDYELNEENATTFLGKVYTEATQAEENDPKVKEEISQVFHELESGKGESVVLWKKTRKWSVNDLKSVFKELGLPISVWYFESEMIKPARKAIKELEKKGLAVKSQGATIIDLSEEKLGAYLLVKSDGMLLYAAKDIPLAFRKEEEYHPEKSIYVVDTRQSLAMQQLFATLRRMDFKKELIHLSYDFVTLKEGAMSSRKGNIIRYETLRDTLIDLAKTETQKRHPEWKEKFLQKTARTIAFAALRFGMLRQDPDKKIVFDINEVLSFDGYTGPYLLYTYARIQSILRKAGGLKSEIKSKHLVTPIEHQLLFKLAGYPEVIASTAHDFKLDRLAEYLFDLAKLFATFYHEVPVLQDENKEVVAARLALCEAVGQVIKNGLWMMGIETIEEM</sequence>
<dbReference type="InterPro" id="IPR005148">
    <property type="entry name" value="Arg-tRNA-synth_N"/>
</dbReference>
<evidence type="ECO:0000256" key="4">
    <source>
        <dbReference type="ARBA" id="ARBA00022741"/>
    </source>
</evidence>
<dbReference type="Pfam" id="PF03485">
    <property type="entry name" value="Arg_tRNA_synt_N"/>
    <property type="match status" value="1"/>
</dbReference>
<dbReference type="EC" id="6.1.1.19" evidence="2 9"/>
<evidence type="ECO:0000256" key="1">
    <source>
        <dbReference type="ARBA" id="ARBA00005594"/>
    </source>
</evidence>
<dbReference type="Proteomes" id="UP000034154">
    <property type="component" value="Unassembled WGS sequence"/>
</dbReference>
<keyword evidence="6 10" id="KW-0648">Protein biosynthesis</keyword>
<dbReference type="HAMAP" id="MF_00123">
    <property type="entry name" value="Arg_tRNA_synth"/>
    <property type="match status" value="1"/>
</dbReference>
<dbReference type="Gene3D" id="3.30.1360.70">
    <property type="entry name" value="Arginyl tRNA synthetase N-terminal domain"/>
    <property type="match status" value="1"/>
</dbReference>
<evidence type="ECO:0000256" key="3">
    <source>
        <dbReference type="ARBA" id="ARBA00022598"/>
    </source>
</evidence>
<evidence type="ECO:0000259" key="11">
    <source>
        <dbReference type="SMART" id="SM00836"/>
    </source>
</evidence>
<accession>A0A0G1JF14</accession>
<feature type="non-terminal residue" evidence="13">
    <location>
        <position position="1"/>
    </location>
</feature>
<evidence type="ECO:0000313" key="14">
    <source>
        <dbReference type="Proteomes" id="UP000034154"/>
    </source>
</evidence>
<organism evidence="13 14">
    <name type="scientific">Candidatus Uhrbacteria bacterium GW2011_GWF2_44_350</name>
    <dbReference type="NCBI Taxonomy" id="1619000"/>
    <lineage>
        <taxon>Bacteria</taxon>
        <taxon>Candidatus Uhriibacteriota</taxon>
    </lineage>
</organism>
<dbReference type="InterPro" id="IPR008909">
    <property type="entry name" value="DALR_anticod-bd"/>
</dbReference>
<dbReference type="Gene3D" id="1.10.730.10">
    <property type="entry name" value="Isoleucyl-tRNA Synthetase, Domain 1"/>
    <property type="match status" value="1"/>
</dbReference>
<reference evidence="13 14" key="1">
    <citation type="journal article" date="2015" name="Nature">
        <title>rRNA introns, odd ribosomes, and small enigmatic genomes across a large radiation of phyla.</title>
        <authorList>
            <person name="Brown C.T."/>
            <person name="Hug L.A."/>
            <person name="Thomas B.C."/>
            <person name="Sharon I."/>
            <person name="Castelle C.J."/>
            <person name="Singh A."/>
            <person name="Wilkins M.J."/>
            <person name="Williams K.H."/>
            <person name="Banfield J.F."/>
        </authorList>
    </citation>
    <scope>NUCLEOTIDE SEQUENCE [LARGE SCALE GENOMIC DNA]</scope>
</reference>
<dbReference type="CDD" id="cd07956">
    <property type="entry name" value="Anticodon_Ia_Arg"/>
    <property type="match status" value="1"/>
</dbReference>
<keyword evidence="3 10" id="KW-0436">Ligase</keyword>
<dbReference type="GO" id="GO:0004814">
    <property type="term" value="F:arginine-tRNA ligase activity"/>
    <property type="evidence" value="ECO:0007669"/>
    <property type="project" value="UniProtKB-UniRule"/>
</dbReference>
<dbReference type="Gene3D" id="3.40.50.620">
    <property type="entry name" value="HUPs"/>
    <property type="match status" value="1"/>
</dbReference>
<dbReference type="Pfam" id="PF00750">
    <property type="entry name" value="tRNA-synt_1d"/>
    <property type="match status" value="1"/>
</dbReference>
<feature type="domain" description="Arginyl tRNA synthetase N-terminal" evidence="12">
    <location>
        <begin position="20"/>
        <end position="102"/>
    </location>
</feature>
<evidence type="ECO:0000256" key="9">
    <source>
        <dbReference type="NCBIfam" id="TIGR00456"/>
    </source>
</evidence>
<dbReference type="PRINTS" id="PR01038">
    <property type="entry name" value="TRNASYNTHARG"/>
</dbReference>
<dbReference type="GO" id="GO:0005524">
    <property type="term" value="F:ATP binding"/>
    <property type="evidence" value="ECO:0007669"/>
    <property type="project" value="UniProtKB-KW"/>
</dbReference>
<dbReference type="SUPFAM" id="SSF47323">
    <property type="entry name" value="Anticodon-binding domain of a subclass of class I aminoacyl-tRNA synthetases"/>
    <property type="match status" value="1"/>
</dbReference>
<dbReference type="InterPro" id="IPR001278">
    <property type="entry name" value="Arg-tRNA-ligase"/>
</dbReference>
<dbReference type="SMART" id="SM01016">
    <property type="entry name" value="Arg_tRNA_synt_N"/>
    <property type="match status" value="1"/>
</dbReference>
<dbReference type="InterPro" id="IPR035684">
    <property type="entry name" value="ArgRS_core"/>
</dbReference>
<dbReference type="GO" id="GO:0006420">
    <property type="term" value="P:arginyl-tRNA aminoacylation"/>
    <property type="evidence" value="ECO:0007669"/>
    <property type="project" value="UniProtKB-UniRule"/>
</dbReference>
<evidence type="ECO:0000256" key="6">
    <source>
        <dbReference type="ARBA" id="ARBA00022917"/>
    </source>
</evidence>
<evidence type="ECO:0000313" key="13">
    <source>
        <dbReference type="EMBL" id="KKT69943.1"/>
    </source>
</evidence>
<dbReference type="AlphaFoldDB" id="A0A0G1JF14"/>
<dbReference type="EMBL" id="LCJB01000041">
    <property type="protein sequence ID" value="KKT69943.1"/>
    <property type="molecule type" value="Genomic_DNA"/>
</dbReference>
<evidence type="ECO:0000256" key="7">
    <source>
        <dbReference type="ARBA" id="ARBA00023146"/>
    </source>
</evidence>
<dbReference type="SMART" id="SM00836">
    <property type="entry name" value="DALR_1"/>
    <property type="match status" value="1"/>
</dbReference>
<dbReference type="PANTHER" id="PTHR11956">
    <property type="entry name" value="ARGINYL-TRNA SYNTHETASE"/>
    <property type="match status" value="1"/>
</dbReference>
<proteinExistence type="inferred from homology"/>
<dbReference type="InterPro" id="IPR036695">
    <property type="entry name" value="Arg-tRNA-synth_N_sf"/>
</dbReference>